<dbReference type="Pfam" id="PF09069">
    <property type="entry name" value="EF-hand_3"/>
    <property type="match status" value="1"/>
</dbReference>
<evidence type="ECO:0000259" key="7">
    <source>
        <dbReference type="PROSITE" id="PS50135"/>
    </source>
</evidence>
<keyword evidence="3" id="KW-0862">Zinc</keyword>
<dbReference type="GO" id="GO:0008270">
    <property type="term" value="F:zinc ion binding"/>
    <property type="evidence" value="ECO:0007669"/>
    <property type="project" value="UniProtKB-KW"/>
</dbReference>
<keyword evidence="10" id="KW-1185">Reference proteome</keyword>
<evidence type="ECO:0000313" key="9">
    <source>
        <dbReference type="EMBL" id="KAK4817151.1"/>
    </source>
</evidence>
<evidence type="ECO:0000256" key="6">
    <source>
        <dbReference type="SAM" id="MobiDB-lite"/>
    </source>
</evidence>
<dbReference type="Gene3D" id="1.10.238.10">
    <property type="entry name" value="EF-hand"/>
    <property type="match status" value="1"/>
</dbReference>
<dbReference type="Proteomes" id="UP001333110">
    <property type="component" value="Unassembled WGS sequence"/>
</dbReference>
<dbReference type="SUPFAM" id="SSF57850">
    <property type="entry name" value="RING/U-box"/>
    <property type="match status" value="1"/>
</dbReference>
<protein>
    <recommendedName>
        <fullName evidence="11">Dystrotelin</fullName>
    </recommendedName>
</protein>
<dbReference type="Pfam" id="PF00078">
    <property type="entry name" value="RVT_1"/>
    <property type="match status" value="1"/>
</dbReference>
<dbReference type="InterPro" id="IPR043502">
    <property type="entry name" value="DNA/RNA_pol_sf"/>
</dbReference>
<evidence type="ECO:0008006" key="11">
    <source>
        <dbReference type="Google" id="ProtNLM"/>
    </source>
</evidence>
<dbReference type="AlphaFoldDB" id="A0AAN7N3P0"/>
<dbReference type="CDD" id="cd01650">
    <property type="entry name" value="RT_nLTR_like"/>
    <property type="match status" value="1"/>
</dbReference>
<evidence type="ECO:0000313" key="10">
    <source>
        <dbReference type="Proteomes" id="UP001333110"/>
    </source>
</evidence>
<evidence type="ECO:0000256" key="2">
    <source>
        <dbReference type="ARBA" id="ARBA00022771"/>
    </source>
</evidence>
<reference evidence="9 10" key="1">
    <citation type="journal article" date="2023" name="J. Hered.">
        <title>Chromosome-level genome of the wood stork (Mycteria americana) provides insight into avian chromosome evolution.</title>
        <authorList>
            <person name="Flamio R. Jr."/>
            <person name="Ramstad K.M."/>
        </authorList>
    </citation>
    <scope>NUCLEOTIDE SEQUENCE [LARGE SCALE GENOMIC DNA]</scope>
    <source>
        <strain evidence="9">JAX WOST 10</strain>
    </source>
</reference>
<keyword evidence="5" id="KW-0175">Coiled coil</keyword>
<feature type="coiled-coil region" evidence="5">
    <location>
        <begin position="880"/>
        <end position="907"/>
    </location>
</feature>
<proteinExistence type="predicted"/>
<dbReference type="InterPro" id="IPR000433">
    <property type="entry name" value="Znf_ZZ"/>
</dbReference>
<dbReference type="PROSITE" id="PS50878">
    <property type="entry name" value="RT_POL"/>
    <property type="match status" value="1"/>
</dbReference>
<accession>A0AAN7N3P0</accession>
<dbReference type="Gene3D" id="3.30.60.90">
    <property type="match status" value="1"/>
</dbReference>
<gene>
    <name evidence="9" type="ORF">QYF61_002885</name>
</gene>
<feature type="domain" description="Reverse transcriptase" evidence="8">
    <location>
        <begin position="319"/>
        <end position="566"/>
    </location>
</feature>
<dbReference type="EMBL" id="JAUNZN010000008">
    <property type="protein sequence ID" value="KAK4817151.1"/>
    <property type="molecule type" value="Genomic_DNA"/>
</dbReference>
<dbReference type="InterPro" id="IPR000477">
    <property type="entry name" value="RT_dom"/>
</dbReference>
<keyword evidence="2 4" id="KW-0863">Zinc-finger</keyword>
<organism evidence="9 10">
    <name type="scientific">Mycteria americana</name>
    <name type="common">Wood stork</name>
    <dbReference type="NCBI Taxonomy" id="33587"/>
    <lineage>
        <taxon>Eukaryota</taxon>
        <taxon>Metazoa</taxon>
        <taxon>Chordata</taxon>
        <taxon>Craniata</taxon>
        <taxon>Vertebrata</taxon>
        <taxon>Euteleostomi</taxon>
        <taxon>Archelosauria</taxon>
        <taxon>Archosauria</taxon>
        <taxon>Dinosauria</taxon>
        <taxon>Saurischia</taxon>
        <taxon>Theropoda</taxon>
        <taxon>Coelurosauria</taxon>
        <taxon>Aves</taxon>
        <taxon>Neognathae</taxon>
        <taxon>Neoaves</taxon>
        <taxon>Aequornithes</taxon>
        <taxon>Ciconiiformes</taxon>
        <taxon>Ciconiidae</taxon>
        <taxon>Mycteria</taxon>
    </lineage>
</organism>
<dbReference type="InterPro" id="IPR011992">
    <property type="entry name" value="EF-hand-dom_pair"/>
</dbReference>
<dbReference type="SUPFAM" id="SSF56672">
    <property type="entry name" value="DNA/RNA polymerases"/>
    <property type="match status" value="1"/>
</dbReference>
<dbReference type="SMART" id="SM00291">
    <property type="entry name" value="ZnF_ZZ"/>
    <property type="match status" value="1"/>
</dbReference>
<evidence type="ECO:0000256" key="5">
    <source>
        <dbReference type="SAM" id="Coils"/>
    </source>
</evidence>
<dbReference type="PROSITE" id="PS50135">
    <property type="entry name" value="ZF_ZZ_2"/>
    <property type="match status" value="1"/>
</dbReference>
<dbReference type="CDD" id="cd02334">
    <property type="entry name" value="ZZ_dystrophin"/>
    <property type="match status" value="1"/>
</dbReference>
<dbReference type="InterPro" id="IPR043145">
    <property type="entry name" value="Znf_ZZ_sf"/>
</dbReference>
<dbReference type="PROSITE" id="PS01357">
    <property type="entry name" value="ZF_ZZ_1"/>
    <property type="match status" value="1"/>
</dbReference>
<sequence length="1096" mass="124647">MLTELFQRARLEKPGQVDPRAAEFTLSLLAAMYDRSGTGYIKMRSAAAALIALSGDTLLAKYRAFFQFYAVPDGKVALITRSALRSLLTDLNQIPAIVGERCTLSCVEIATHSCFHGVLNSAIVEEKFLSWLRSEPAVLLWLPTCYRLSATEMVSHQARCRVCKIFPITGLRYRCLKCLNFDLCQVCFFTGRLSKPHKRSHPVMEHCVQKRKAKESVPPLMNKNGDLVSTDKEKAEVLNKFFASVFSGNHSPHPSQVNGQHVGDQGGKAPPTVREDQVCDHLRNLNIYKSSMGPDEMHPRVLRELGDVAAKPLSVIFEKSRQSGEVPGDWKKGNIVPIFKKGRKDDPGSYRPVSLTSVPGKIMEQILLEAMLEHMEDREVIGDSQHAFTKGKSCLTNLVAFYHGVTTSVDKGKAVDVISLDFCKAFDIVPHNILLSKLEGDGFDGWTVQWIRNWLDGRIQRVAANGSMSRWRSVMSGVPQGSVLGPVLFNIFINDIDSEIECTLSKFADDTKLSGAVDTPEGRDVIQRDLDKLEKWACVNLMRFNKAKCRVLHLAQKANRILGCIKRSVASRSREVILPLYSALVRPHLQYCVQLWSPQHKKNMELLEQVQRRATKMIRGLEHLSYEDRLRELGLFSLEKRRLWGDLIAAFEYLKGTYRKDGDRLFSKACCDRTRSNGFKLREGRFRLDLRKKFFTMRVVRHWNRLPREVVEAPSLETFKISAKANAKHFLRTIRNNLFQERCRRKEAQRRRDLEIVEERHFPTHKKTFPPAELSASPLPGPENLSFPVDRPVLESPKFVSENRTVMQKNENNSKTPEQGKTKAQAIASFEADVLKMHKSIKSIHDESRCMKKQFNKWKDKMQFLHYCQEDKSCKIEAKLQSLSASHENLQMKLQQMKQEVKTMLQSSEHPFAQRQNMMPRNPHVLLERRMQGGLNPAQIRPTSRTGADWTALNPSNSANRMQLLQTPEVPTAVDFVFSEDPLESVSLQSDRPFMGQYKKAKENQTYLPELTENSLSCIMMNTVLTPTAVQIPPDEKEVSEEVELQQLVMKLKDALSLQAQPAQQSALQQEFFSTAEDVCRSFSDLINQVTSPACK</sequence>
<dbReference type="PANTHER" id="PTHR33332">
    <property type="entry name" value="REVERSE TRANSCRIPTASE DOMAIN-CONTAINING PROTEIN"/>
    <property type="match status" value="1"/>
</dbReference>
<evidence type="ECO:0000256" key="1">
    <source>
        <dbReference type="ARBA" id="ARBA00022723"/>
    </source>
</evidence>
<dbReference type="Pfam" id="PF00569">
    <property type="entry name" value="ZZ"/>
    <property type="match status" value="1"/>
</dbReference>
<dbReference type="SUPFAM" id="SSF47473">
    <property type="entry name" value="EF-hand"/>
    <property type="match status" value="2"/>
</dbReference>
<evidence type="ECO:0000256" key="3">
    <source>
        <dbReference type="ARBA" id="ARBA00022833"/>
    </source>
</evidence>
<name>A0AAN7N3P0_MYCAM</name>
<keyword evidence="1" id="KW-0479">Metal-binding</keyword>
<feature type="region of interest" description="Disordered" evidence="6">
    <location>
        <begin position="252"/>
        <end position="273"/>
    </location>
</feature>
<comment type="caution">
    <text evidence="9">The sequence shown here is derived from an EMBL/GenBank/DDBJ whole genome shotgun (WGS) entry which is preliminary data.</text>
</comment>
<evidence type="ECO:0000256" key="4">
    <source>
        <dbReference type="PROSITE-ProRule" id="PRU00228"/>
    </source>
</evidence>
<feature type="domain" description="ZZ-type" evidence="7">
    <location>
        <begin position="155"/>
        <end position="211"/>
    </location>
</feature>
<dbReference type="InterPro" id="IPR015154">
    <property type="entry name" value="EF-hand_dom_typ2"/>
</dbReference>
<evidence type="ECO:0000259" key="8">
    <source>
        <dbReference type="PROSITE" id="PS50878"/>
    </source>
</evidence>